<gene>
    <name evidence="2" type="ORF">CYMTET_43234</name>
</gene>
<dbReference type="EMBL" id="LGRX02029112">
    <property type="protein sequence ID" value="KAK3247264.1"/>
    <property type="molecule type" value="Genomic_DNA"/>
</dbReference>
<organism evidence="2 3">
    <name type="scientific">Cymbomonas tetramitiformis</name>
    <dbReference type="NCBI Taxonomy" id="36881"/>
    <lineage>
        <taxon>Eukaryota</taxon>
        <taxon>Viridiplantae</taxon>
        <taxon>Chlorophyta</taxon>
        <taxon>Pyramimonadophyceae</taxon>
        <taxon>Pyramimonadales</taxon>
        <taxon>Pyramimonadaceae</taxon>
        <taxon>Cymbomonas</taxon>
    </lineage>
</organism>
<name>A0AAE0C3U5_9CHLO</name>
<evidence type="ECO:0000256" key="1">
    <source>
        <dbReference type="SAM" id="MobiDB-lite"/>
    </source>
</evidence>
<feature type="compositionally biased region" description="Acidic residues" evidence="1">
    <location>
        <begin position="73"/>
        <end position="83"/>
    </location>
</feature>
<accession>A0AAE0C3U5</accession>
<evidence type="ECO:0000313" key="3">
    <source>
        <dbReference type="Proteomes" id="UP001190700"/>
    </source>
</evidence>
<evidence type="ECO:0000313" key="2">
    <source>
        <dbReference type="EMBL" id="KAK3247264.1"/>
    </source>
</evidence>
<sequence>MKSTRAAFHKIAAVLVSEGRVTAPREVETLVELVDVGQLPMSVASAADRNEVHVNPDGDIDDEDALSGLESGSDSEDDEIPLDEMPDDMVEQTKKRRASITVAVAAVNDSHGVEDFGTKGRVHAGTMIEGHGLRLPQEEDAQWPHRGADYRYGTGPASVQAVEPLAGSGLGPGNAAPCALVILKAESAVEDALFTCLKRASKLWYIG</sequence>
<reference evidence="2 3" key="1">
    <citation type="journal article" date="2015" name="Genome Biol. Evol.">
        <title>Comparative Genomics of a Bacterivorous Green Alga Reveals Evolutionary Causalities and Consequences of Phago-Mixotrophic Mode of Nutrition.</title>
        <authorList>
            <person name="Burns J.A."/>
            <person name="Paasch A."/>
            <person name="Narechania A."/>
            <person name="Kim E."/>
        </authorList>
    </citation>
    <scope>NUCLEOTIDE SEQUENCE [LARGE SCALE GENOMIC DNA]</scope>
    <source>
        <strain evidence="2 3">PLY_AMNH</strain>
    </source>
</reference>
<dbReference type="AlphaFoldDB" id="A0AAE0C3U5"/>
<proteinExistence type="predicted"/>
<protein>
    <submittedName>
        <fullName evidence="2">Uncharacterized protein</fullName>
    </submittedName>
</protein>
<dbReference type="Proteomes" id="UP001190700">
    <property type="component" value="Unassembled WGS sequence"/>
</dbReference>
<comment type="caution">
    <text evidence="2">The sequence shown here is derived from an EMBL/GenBank/DDBJ whole genome shotgun (WGS) entry which is preliminary data.</text>
</comment>
<keyword evidence="3" id="KW-1185">Reference proteome</keyword>
<feature type="region of interest" description="Disordered" evidence="1">
    <location>
        <begin position="47"/>
        <end position="83"/>
    </location>
</feature>